<dbReference type="SUPFAM" id="SSF81383">
    <property type="entry name" value="F-box domain"/>
    <property type="match status" value="2"/>
</dbReference>
<dbReference type="InterPro" id="IPR017451">
    <property type="entry name" value="F-box-assoc_interact_dom"/>
</dbReference>
<comment type="caution">
    <text evidence="2">The sequence shown here is derived from an EMBL/GenBank/DDBJ whole genome shotgun (WGS) entry which is preliminary data.</text>
</comment>
<dbReference type="InterPro" id="IPR050796">
    <property type="entry name" value="SCF_F-box_component"/>
</dbReference>
<dbReference type="PANTHER" id="PTHR31672">
    <property type="entry name" value="BNACNNG10540D PROTEIN"/>
    <property type="match status" value="1"/>
</dbReference>
<dbReference type="InterPro" id="IPR001810">
    <property type="entry name" value="F-box_dom"/>
</dbReference>
<dbReference type="Gene3D" id="1.20.1280.50">
    <property type="match status" value="2"/>
</dbReference>
<dbReference type="PANTHER" id="PTHR31672:SF2">
    <property type="entry name" value="F-BOX DOMAIN-CONTAINING PROTEIN"/>
    <property type="match status" value="1"/>
</dbReference>
<dbReference type="AlphaFoldDB" id="A0A9Q0F910"/>
<feature type="domain" description="F-box" evidence="1">
    <location>
        <begin position="1"/>
        <end position="48"/>
    </location>
</feature>
<organism evidence="2 3">
    <name type="scientific">Turnera subulata</name>
    <dbReference type="NCBI Taxonomy" id="218843"/>
    <lineage>
        <taxon>Eukaryota</taxon>
        <taxon>Viridiplantae</taxon>
        <taxon>Streptophyta</taxon>
        <taxon>Embryophyta</taxon>
        <taxon>Tracheophyta</taxon>
        <taxon>Spermatophyta</taxon>
        <taxon>Magnoliopsida</taxon>
        <taxon>eudicotyledons</taxon>
        <taxon>Gunneridae</taxon>
        <taxon>Pentapetalae</taxon>
        <taxon>rosids</taxon>
        <taxon>fabids</taxon>
        <taxon>Malpighiales</taxon>
        <taxon>Passifloraceae</taxon>
        <taxon>Turnera</taxon>
    </lineage>
</organism>
<evidence type="ECO:0000259" key="1">
    <source>
        <dbReference type="PROSITE" id="PS50181"/>
    </source>
</evidence>
<reference evidence="2" key="1">
    <citation type="submission" date="2022-02" db="EMBL/GenBank/DDBJ databases">
        <authorList>
            <person name="Henning P.M."/>
            <person name="McCubbin A.G."/>
            <person name="Shore J.S."/>
        </authorList>
    </citation>
    <scope>NUCLEOTIDE SEQUENCE</scope>
    <source>
        <strain evidence="2">F60SS</strain>
        <tissue evidence="2">Leaves</tissue>
    </source>
</reference>
<protein>
    <recommendedName>
        <fullName evidence="1">F-box domain-containing protein</fullName>
    </recommendedName>
</protein>
<dbReference type="SMART" id="SM00256">
    <property type="entry name" value="FBOX"/>
    <property type="match status" value="2"/>
</dbReference>
<feature type="domain" description="F-box" evidence="1">
    <location>
        <begin position="385"/>
        <end position="431"/>
    </location>
</feature>
<dbReference type="NCBIfam" id="TIGR01640">
    <property type="entry name" value="F_box_assoc_1"/>
    <property type="match status" value="2"/>
</dbReference>
<dbReference type="Pfam" id="PF07734">
    <property type="entry name" value="FBA_1"/>
    <property type="match status" value="2"/>
</dbReference>
<accession>A0A9Q0F910</accession>
<dbReference type="Pfam" id="PF00646">
    <property type="entry name" value="F-box"/>
    <property type="match status" value="1"/>
</dbReference>
<proteinExistence type="predicted"/>
<dbReference type="PROSITE" id="PS50181">
    <property type="entry name" value="FBOX"/>
    <property type="match status" value="2"/>
</dbReference>
<gene>
    <name evidence="2" type="ORF">Tsubulata_049119</name>
</gene>
<dbReference type="InterPro" id="IPR006527">
    <property type="entry name" value="F-box-assoc_dom_typ1"/>
</dbReference>
<evidence type="ECO:0000313" key="3">
    <source>
        <dbReference type="Proteomes" id="UP001141552"/>
    </source>
</evidence>
<dbReference type="OrthoDB" id="591557at2759"/>
<dbReference type="EMBL" id="JAKUCV010006476">
    <property type="protein sequence ID" value="KAJ4827168.1"/>
    <property type="molecule type" value="Genomic_DNA"/>
</dbReference>
<dbReference type="Proteomes" id="UP001141552">
    <property type="component" value="Unassembled WGS sequence"/>
</dbReference>
<evidence type="ECO:0000313" key="2">
    <source>
        <dbReference type="EMBL" id="KAJ4827168.1"/>
    </source>
</evidence>
<dbReference type="Pfam" id="PF12937">
    <property type="entry name" value="F-box-like"/>
    <property type="match status" value="1"/>
</dbReference>
<name>A0A9Q0F910_9ROSI</name>
<sequence>MDSLPREVILNILSRLPVLSLVQTKFVCRAWSNLLRDPQLAHMHFSRAANSDDPCLILHCDCPIRNQLFCVDISTHNPENESLQRIHAPSSPEFDIVGSSNGLLCLCDPSGVSAACVCNPFTGEHTQLPKSAFLEQESVEAVVFGFGYHSGTKEYKVVKIISYTDPNSVVRRSEVQIFTLGSLTWRSLGHVSYHLIKTSTQVLLNGRLHWVSWPSWFCRLPFLVSFDLEDEQFRKIPKPYCCGSIACGHQLVVLGDCLSAAAFCNNGKCEIWVMKEYGEQDSWVKEYSIGTYLPRDLEEDVDQYFKNSKFYLNSGFVRVLCLLKNGEILLEYECRALVSYSPNTGTFTDLVYQGIPGDYKKFPTVTTHTPLEDDENSIRKMTRHRPHMESLPREIAVNILSRLPITSLANVKLVCQSWLNLAQDPLLGRLLLSPTVKKNPCLILHSDYSAEKELFAADLSDDSNIEALKKNRVPTNLPKFQVACSCNGLLLCISDSLHSNRLFIYNPFTVDWMELPASRQYPNQQVVIGVGLCPGTNKYKVVKVVHYSPKGMIRPYGTNFPEIEVHVFDFGSFSWRCLGQIPYQLFHRPPQALVNGRLHWVSWPTKTSSGCLIVSFDTEDEQFREVPKPVCGSLDKFNYHVVDLGGYLSASVYPRTGQFEIWVMKEYDVQGSWIKQYNIQIVAQCFRNSRLHLEASHARVICLLKNGHILLDYRGRALVSFDPKRGTFRHITLHGLGMPKRFKPTVHVGALSWIGNTIGS</sequence>
<dbReference type="InterPro" id="IPR036047">
    <property type="entry name" value="F-box-like_dom_sf"/>
</dbReference>
<keyword evidence="3" id="KW-1185">Reference proteome</keyword>
<reference evidence="2" key="2">
    <citation type="journal article" date="2023" name="Plants (Basel)">
        <title>Annotation of the Turnera subulata (Passifloraceae) Draft Genome Reveals the S-Locus Evolved after the Divergence of Turneroideae from Passifloroideae in a Stepwise Manner.</title>
        <authorList>
            <person name="Henning P.M."/>
            <person name="Roalson E.H."/>
            <person name="Mir W."/>
            <person name="McCubbin A.G."/>
            <person name="Shore J.S."/>
        </authorList>
    </citation>
    <scope>NUCLEOTIDE SEQUENCE</scope>
    <source>
        <strain evidence="2">F60SS</strain>
    </source>
</reference>